<organism evidence="2 4">
    <name type="scientific">Aliidiomarina maris</name>
    <dbReference type="NCBI Taxonomy" id="531312"/>
    <lineage>
        <taxon>Bacteria</taxon>
        <taxon>Pseudomonadati</taxon>
        <taxon>Pseudomonadota</taxon>
        <taxon>Gammaproteobacteria</taxon>
        <taxon>Alteromonadales</taxon>
        <taxon>Idiomarinaceae</taxon>
        <taxon>Aliidiomarina</taxon>
    </lineage>
</organism>
<feature type="transmembrane region" description="Helical" evidence="1">
    <location>
        <begin position="135"/>
        <end position="155"/>
    </location>
</feature>
<gene>
    <name evidence="2" type="ORF">B0I24_1123</name>
    <name evidence="3" type="ORF">CWE07_11115</name>
</gene>
<dbReference type="EMBL" id="PIPK01000011">
    <property type="protein sequence ID" value="RUO22130.1"/>
    <property type="molecule type" value="Genomic_DNA"/>
</dbReference>
<dbReference type="RefSeq" id="WP_111570039.1">
    <property type="nucleotide sequence ID" value="NZ_PIPK01000011.1"/>
</dbReference>
<name>A0A327WS46_9GAMM</name>
<keyword evidence="5" id="KW-1185">Reference proteome</keyword>
<feature type="transmembrane region" description="Helical" evidence="1">
    <location>
        <begin position="12"/>
        <end position="39"/>
    </location>
</feature>
<evidence type="ECO:0000313" key="5">
    <source>
        <dbReference type="Proteomes" id="UP000287865"/>
    </source>
</evidence>
<protein>
    <submittedName>
        <fullName evidence="2">Uncharacterized protein</fullName>
    </submittedName>
</protein>
<reference evidence="2 4" key="2">
    <citation type="submission" date="2018-06" db="EMBL/GenBank/DDBJ databases">
        <title>Genomic Encyclopedia of Type Strains, Phase III (KMG-III): the genomes of soil and plant-associated and newly described type strains.</title>
        <authorList>
            <person name="Whitman W."/>
        </authorList>
    </citation>
    <scope>NUCLEOTIDE SEQUENCE [LARGE SCALE GENOMIC DNA]</scope>
    <source>
        <strain evidence="2 4">CGMCC 1.15366</strain>
    </source>
</reference>
<feature type="transmembrane region" description="Helical" evidence="1">
    <location>
        <begin position="105"/>
        <end position="123"/>
    </location>
</feature>
<feature type="transmembrane region" description="Helical" evidence="1">
    <location>
        <begin position="51"/>
        <end position="71"/>
    </location>
</feature>
<dbReference type="EMBL" id="QLMD01000012">
    <property type="protein sequence ID" value="RAJ94917.1"/>
    <property type="molecule type" value="Genomic_DNA"/>
</dbReference>
<keyword evidence="1" id="KW-0812">Transmembrane</keyword>
<proteinExistence type="predicted"/>
<evidence type="ECO:0000313" key="3">
    <source>
        <dbReference type="EMBL" id="RUO22130.1"/>
    </source>
</evidence>
<dbReference type="Proteomes" id="UP000249203">
    <property type="component" value="Unassembled WGS sequence"/>
</dbReference>
<comment type="caution">
    <text evidence="2">The sequence shown here is derived from an EMBL/GenBank/DDBJ whole genome shotgun (WGS) entry which is preliminary data.</text>
</comment>
<sequence>MNKVWNPNAQMAGLRFSGLFALTLSLYFAYIIALNALHIYAPTSPLLDPGWFQHVPLLPIVLSLWIMWSYLRQLKKHNAGGWQAMLVIIRDEYALSVYRKAGAQAFLVVIHLCLVLFYLSILQPEYPRLLGLVNTQASIALLILSSGIVFGISIMRQLKEEDE</sequence>
<accession>A0A327WS46</accession>
<reference evidence="3 5" key="1">
    <citation type="journal article" date="2018" name="Front. Microbiol.">
        <title>Genome-Based Analysis Reveals the Taxonomy and Diversity of the Family Idiomarinaceae.</title>
        <authorList>
            <person name="Liu Y."/>
            <person name="Lai Q."/>
            <person name="Shao Z."/>
        </authorList>
    </citation>
    <scope>NUCLEOTIDE SEQUENCE [LARGE SCALE GENOMIC DNA]</scope>
    <source>
        <strain evidence="3 5">CF12-14</strain>
    </source>
</reference>
<evidence type="ECO:0000256" key="1">
    <source>
        <dbReference type="SAM" id="Phobius"/>
    </source>
</evidence>
<dbReference type="AlphaFoldDB" id="A0A327WS46"/>
<dbReference type="Proteomes" id="UP000287865">
    <property type="component" value="Unassembled WGS sequence"/>
</dbReference>
<evidence type="ECO:0000313" key="4">
    <source>
        <dbReference type="Proteomes" id="UP000249203"/>
    </source>
</evidence>
<evidence type="ECO:0000313" key="2">
    <source>
        <dbReference type="EMBL" id="RAJ94917.1"/>
    </source>
</evidence>
<keyword evidence="1" id="KW-1133">Transmembrane helix</keyword>
<keyword evidence="1" id="KW-0472">Membrane</keyword>